<keyword evidence="2" id="KW-1185">Reference proteome</keyword>
<sequence>MAVTFDQLRPGSRVRISIEGGAFDVSVRSAVARFLDANLDASGSSCTLVFARFATGVDSSAPEVRANIMRQAERLIDAGMIGGMITEGGNRFFRVIDAVLL</sequence>
<gene>
    <name evidence="1" type="ORF">SAMN06295885_3574</name>
</gene>
<proteinExistence type="predicted"/>
<dbReference type="Proteomes" id="UP000193711">
    <property type="component" value="Unassembled WGS sequence"/>
</dbReference>
<dbReference type="OrthoDB" id="9906236at2"/>
<dbReference type="AlphaFoldDB" id="A0A1X7PGJ9"/>
<name>A0A1X7PGJ9_9MICO</name>
<accession>A0A1X7PGJ9</accession>
<evidence type="ECO:0000313" key="2">
    <source>
        <dbReference type="Proteomes" id="UP000193711"/>
    </source>
</evidence>
<dbReference type="EMBL" id="FXBM01000004">
    <property type="protein sequence ID" value="SMH50549.1"/>
    <property type="molecule type" value="Genomic_DNA"/>
</dbReference>
<dbReference type="RefSeq" id="WP_085477970.1">
    <property type="nucleotide sequence ID" value="NZ_FXBM01000004.1"/>
</dbReference>
<protein>
    <submittedName>
        <fullName evidence="1">Uncharacterized protein</fullName>
    </submittedName>
</protein>
<evidence type="ECO:0000313" key="1">
    <source>
        <dbReference type="EMBL" id="SMH50549.1"/>
    </source>
</evidence>
<reference evidence="2" key="1">
    <citation type="submission" date="2017-04" db="EMBL/GenBank/DDBJ databases">
        <authorList>
            <person name="Varghese N."/>
            <person name="Submissions S."/>
        </authorList>
    </citation>
    <scope>NUCLEOTIDE SEQUENCE [LARGE SCALE GENOMIC DNA]</scope>
    <source>
        <strain evidence="2">VKM Ac-2121</strain>
    </source>
</reference>
<organism evidence="1 2">
    <name type="scientific">Rathayibacter oskolensis</name>
    <dbReference type="NCBI Taxonomy" id="1891671"/>
    <lineage>
        <taxon>Bacteria</taxon>
        <taxon>Bacillati</taxon>
        <taxon>Actinomycetota</taxon>
        <taxon>Actinomycetes</taxon>
        <taxon>Micrococcales</taxon>
        <taxon>Microbacteriaceae</taxon>
        <taxon>Rathayibacter</taxon>
    </lineage>
</organism>